<evidence type="ECO:0000256" key="1">
    <source>
        <dbReference type="SAM" id="MobiDB-lite"/>
    </source>
</evidence>
<dbReference type="EMBL" id="AQQX01000019">
    <property type="protein sequence ID" value="KGM46829.1"/>
    <property type="molecule type" value="Genomic_DNA"/>
</dbReference>
<comment type="caution">
    <text evidence="2">The sequence shown here is derived from an EMBL/GenBank/DDBJ whole genome shotgun (WGS) entry which is preliminary data.</text>
</comment>
<evidence type="ECO:0000313" key="3">
    <source>
        <dbReference type="Proteomes" id="UP000030004"/>
    </source>
</evidence>
<evidence type="ECO:0000313" key="2">
    <source>
        <dbReference type="EMBL" id="KGM46829.1"/>
    </source>
</evidence>
<proteinExistence type="predicted"/>
<dbReference type="Proteomes" id="UP000030004">
    <property type="component" value="Unassembled WGS sequence"/>
</dbReference>
<reference evidence="2 3" key="1">
    <citation type="journal article" date="2015" name="Antonie Van Leeuwenhoek">
        <title>Pseudooceanicola atlanticus gen. nov. sp. nov., isolated from surface seawater of the Atlantic Ocean and reclassification of Oceanicola batsensis, Oceanicola marinus, Oceanicola nitratireducens, Oceanicola nanhaiensis, Oceanicola antarcticus and Oceanicola flagellatus, as Pseudooceanicola batsensis comb. nov., Pseudooceanicola marinus comb. nov., Pseudooceanicola nitratireducens comb. nov., Pseudooceanicola nanhaiensis comb. nov., Pseudooceanicola antarcticus comb. nov., and Pseudooceanicola flagellatus comb. nov.</title>
        <authorList>
            <person name="Lai Q."/>
            <person name="Li G."/>
            <person name="Liu X."/>
            <person name="Du Y."/>
            <person name="Sun F."/>
            <person name="Shao Z."/>
        </authorList>
    </citation>
    <scope>NUCLEOTIDE SEQUENCE [LARGE SCALE GENOMIC DNA]</scope>
    <source>
        <strain evidence="2 3">22II-s11g</strain>
    </source>
</reference>
<accession>A0A0A0E8V1</accession>
<name>A0A0A0E8V1_9RHOB</name>
<keyword evidence="3" id="KW-1185">Reference proteome</keyword>
<gene>
    <name evidence="2" type="ORF">ATO9_21505</name>
</gene>
<dbReference type="AlphaFoldDB" id="A0A0A0E8V1"/>
<feature type="region of interest" description="Disordered" evidence="1">
    <location>
        <begin position="1"/>
        <end position="31"/>
    </location>
</feature>
<protein>
    <submittedName>
        <fullName evidence="2">Uncharacterized protein</fullName>
    </submittedName>
</protein>
<organism evidence="2 3">
    <name type="scientific">Pseudooceanicola atlanticus</name>
    <dbReference type="NCBI Taxonomy" id="1461694"/>
    <lineage>
        <taxon>Bacteria</taxon>
        <taxon>Pseudomonadati</taxon>
        <taxon>Pseudomonadota</taxon>
        <taxon>Alphaproteobacteria</taxon>
        <taxon>Rhodobacterales</taxon>
        <taxon>Paracoccaceae</taxon>
        <taxon>Pseudooceanicola</taxon>
    </lineage>
</organism>
<sequence length="87" mass="9516">MHAGQDRSNRNNCRGTHGQGGEGNDRGWERSFPDGSVKGLSWILDVLDDLAAFADHRGEAALKAELEQARSRANAILTKSEGKVQQR</sequence>